<keyword evidence="3" id="KW-1185">Reference proteome</keyword>
<dbReference type="EMBL" id="JAIWYP010000010">
    <property type="protein sequence ID" value="KAH3751840.1"/>
    <property type="molecule type" value="Genomic_DNA"/>
</dbReference>
<proteinExistence type="predicted"/>
<evidence type="ECO:0000313" key="3">
    <source>
        <dbReference type="Proteomes" id="UP000828390"/>
    </source>
</evidence>
<evidence type="ECO:0000256" key="1">
    <source>
        <dbReference type="SAM" id="MobiDB-lite"/>
    </source>
</evidence>
<feature type="compositionally biased region" description="Basic and acidic residues" evidence="1">
    <location>
        <begin position="8"/>
        <end position="24"/>
    </location>
</feature>
<evidence type="ECO:0000313" key="2">
    <source>
        <dbReference type="EMBL" id="KAH3751840.1"/>
    </source>
</evidence>
<reference evidence="2" key="1">
    <citation type="journal article" date="2019" name="bioRxiv">
        <title>The Genome of the Zebra Mussel, Dreissena polymorpha: A Resource for Invasive Species Research.</title>
        <authorList>
            <person name="McCartney M.A."/>
            <person name="Auch B."/>
            <person name="Kono T."/>
            <person name="Mallez S."/>
            <person name="Zhang Y."/>
            <person name="Obille A."/>
            <person name="Becker A."/>
            <person name="Abrahante J.E."/>
            <person name="Garbe J."/>
            <person name="Badalamenti J.P."/>
            <person name="Herman A."/>
            <person name="Mangelson H."/>
            <person name="Liachko I."/>
            <person name="Sullivan S."/>
            <person name="Sone E.D."/>
            <person name="Koren S."/>
            <person name="Silverstein K.A.T."/>
            <person name="Beckman K.B."/>
            <person name="Gohl D.M."/>
        </authorList>
    </citation>
    <scope>NUCLEOTIDE SEQUENCE</scope>
    <source>
        <strain evidence="2">Duluth1</strain>
        <tissue evidence="2">Whole animal</tissue>
    </source>
</reference>
<name>A0A9D4I861_DREPO</name>
<reference evidence="2" key="2">
    <citation type="submission" date="2020-11" db="EMBL/GenBank/DDBJ databases">
        <authorList>
            <person name="McCartney M.A."/>
            <person name="Auch B."/>
            <person name="Kono T."/>
            <person name="Mallez S."/>
            <person name="Becker A."/>
            <person name="Gohl D.M."/>
            <person name="Silverstein K.A.T."/>
            <person name="Koren S."/>
            <person name="Bechman K.B."/>
            <person name="Herman A."/>
            <person name="Abrahante J.E."/>
            <person name="Garbe J."/>
        </authorList>
    </citation>
    <scope>NUCLEOTIDE SEQUENCE</scope>
    <source>
        <strain evidence="2">Duluth1</strain>
        <tissue evidence="2">Whole animal</tissue>
    </source>
</reference>
<dbReference type="Proteomes" id="UP000828390">
    <property type="component" value="Unassembled WGS sequence"/>
</dbReference>
<feature type="region of interest" description="Disordered" evidence="1">
    <location>
        <begin position="1"/>
        <end position="24"/>
    </location>
</feature>
<dbReference type="AlphaFoldDB" id="A0A9D4I861"/>
<gene>
    <name evidence="2" type="ORF">DPMN_186416</name>
</gene>
<protein>
    <submittedName>
        <fullName evidence="2">Uncharacterized protein</fullName>
    </submittedName>
</protein>
<sequence length="51" mass="6416">MKKNHWSWKQDMKRQDMQRQQQEKQLHELRMKVITEAAEQERQLFTLKKSC</sequence>
<organism evidence="2 3">
    <name type="scientific">Dreissena polymorpha</name>
    <name type="common">Zebra mussel</name>
    <name type="synonym">Mytilus polymorpha</name>
    <dbReference type="NCBI Taxonomy" id="45954"/>
    <lineage>
        <taxon>Eukaryota</taxon>
        <taxon>Metazoa</taxon>
        <taxon>Spiralia</taxon>
        <taxon>Lophotrochozoa</taxon>
        <taxon>Mollusca</taxon>
        <taxon>Bivalvia</taxon>
        <taxon>Autobranchia</taxon>
        <taxon>Heteroconchia</taxon>
        <taxon>Euheterodonta</taxon>
        <taxon>Imparidentia</taxon>
        <taxon>Neoheterodontei</taxon>
        <taxon>Myida</taxon>
        <taxon>Dreissenoidea</taxon>
        <taxon>Dreissenidae</taxon>
        <taxon>Dreissena</taxon>
    </lineage>
</organism>
<accession>A0A9D4I861</accession>
<comment type="caution">
    <text evidence="2">The sequence shown here is derived from an EMBL/GenBank/DDBJ whole genome shotgun (WGS) entry which is preliminary data.</text>
</comment>